<dbReference type="Gene3D" id="3.20.20.70">
    <property type="entry name" value="Aldolase class I"/>
    <property type="match status" value="1"/>
</dbReference>
<comment type="pathway">
    <text evidence="1 9 11">Cofactor biosynthesis; thiamine diphosphate biosynthesis; thiamine phosphate from 4-amino-2-methyl-5-diphosphomethylpyrimidine and 4-methyl-5-(2-phosphoethyl)-thiazole: step 1/1.</text>
</comment>
<dbReference type="PANTHER" id="PTHR20857:SF15">
    <property type="entry name" value="THIAMINE-PHOSPHATE SYNTHASE"/>
    <property type="match status" value="1"/>
</dbReference>
<comment type="caution">
    <text evidence="9">Lacks conserved residue(s) required for the propagation of feature annotation.</text>
</comment>
<comment type="cofactor">
    <cofactor evidence="9">
        <name>Mg(2+)</name>
        <dbReference type="ChEBI" id="CHEBI:18420"/>
    </cofactor>
    <text evidence="9">Binds 1 Mg(2+) ion per subunit.</text>
</comment>
<evidence type="ECO:0000256" key="5">
    <source>
        <dbReference type="ARBA" id="ARBA00022977"/>
    </source>
</evidence>
<sequence>MSPVDFNLYLITDRKAVPPGRSLPEVIRGALEGGVRAVQLREKDLGARELYPLALELRRLTREFGARLLINDRIDVALAVEADGVHLGGQSLGAAAARRILGPGRLIGVSTHSLAEAETAQGEGADFLTFGPVYPTPSKAAYGAPVGPGELERTCRALRIPVFALGGVKERHIPEILSAGAAGIALISALITSPAPRSTAANLLKRLTL</sequence>
<comment type="similarity">
    <text evidence="9 10">Belongs to the thiamine-phosphate synthase family.</text>
</comment>
<evidence type="ECO:0000256" key="1">
    <source>
        <dbReference type="ARBA" id="ARBA00005165"/>
    </source>
</evidence>
<evidence type="ECO:0000256" key="9">
    <source>
        <dbReference type="HAMAP-Rule" id="MF_00097"/>
    </source>
</evidence>
<feature type="binding site" evidence="9">
    <location>
        <position position="110"/>
    </location>
    <ligand>
        <name>4-amino-2-methyl-5-(diphosphooxymethyl)pyrimidine</name>
        <dbReference type="ChEBI" id="CHEBI:57841"/>
    </ligand>
</feature>
<evidence type="ECO:0000259" key="12">
    <source>
        <dbReference type="Pfam" id="PF02581"/>
    </source>
</evidence>
<evidence type="ECO:0000256" key="11">
    <source>
        <dbReference type="RuleBase" id="RU004253"/>
    </source>
</evidence>
<dbReference type="CDD" id="cd00564">
    <property type="entry name" value="TMP_TenI"/>
    <property type="match status" value="1"/>
</dbReference>
<keyword evidence="3 9" id="KW-0479">Metal-binding</keyword>
<comment type="function">
    <text evidence="9">Condenses 4-methyl-5-(beta-hydroxyethyl)thiazole monophosphate (THZ-P) and 2-methyl-4-amino-5-hydroxymethyl pyrimidine pyrophosphate (HMP-PP) to form thiamine monophosphate (TMP).</text>
</comment>
<feature type="binding site" evidence="9">
    <location>
        <position position="71"/>
    </location>
    <ligand>
        <name>4-amino-2-methyl-5-(diphosphooxymethyl)pyrimidine</name>
        <dbReference type="ChEBI" id="CHEBI:57841"/>
    </ligand>
</feature>
<keyword evidence="14" id="KW-1185">Reference proteome</keyword>
<dbReference type="EC" id="2.5.1.3" evidence="9"/>
<reference evidence="13 14" key="1">
    <citation type="journal article" date="2016" name="C (Basel)">
        <title>Selective Growth of and Electricity Production by Marine Exoelectrogenic Bacteria in Self-Aggregated Hydrogel of Microbially Reduced Graphene Oxide.</title>
        <authorList>
            <person name="Yoshida N."/>
            <person name="Goto Y."/>
            <person name="Miyata Y."/>
        </authorList>
    </citation>
    <scope>NUCLEOTIDE SEQUENCE [LARGE SCALE GENOMIC DNA]</scope>
    <source>
        <strain evidence="13 14">NIT-T3</strain>
    </source>
</reference>
<organism evidence="13 14">
    <name type="scientific">Desulfuromonas versatilis</name>
    <dbReference type="NCBI Taxonomy" id="2802975"/>
    <lineage>
        <taxon>Bacteria</taxon>
        <taxon>Pseudomonadati</taxon>
        <taxon>Thermodesulfobacteriota</taxon>
        <taxon>Desulfuromonadia</taxon>
        <taxon>Desulfuromonadales</taxon>
        <taxon>Desulfuromonadaceae</taxon>
        <taxon>Desulfuromonas</taxon>
    </lineage>
</organism>
<evidence type="ECO:0000256" key="3">
    <source>
        <dbReference type="ARBA" id="ARBA00022723"/>
    </source>
</evidence>
<feature type="binding site" evidence="9">
    <location>
        <begin position="136"/>
        <end position="138"/>
    </location>
    <ligand>
        <name>2-[(2R,5Z)-2-carboxy-4-methylthiazol-5(2H)-ylidene]ethyl phosphate</name>
        <dbReference type="ChEBI" id="CHEBI:62899"/>
    </ligand>
</feature>
<dbReference type="EMBL" id="AP024355">
    <property type="protein sequence ID" value="BCR05952.1"/>
    <property type="molecule type" value="Genomic_DNA"/>
</dbReference>
<dbReference type="SUPFAM" id="SSF51391">
    <property type="entry name" value="Thiamin phosphate synthase"/>
    <property type="match status" value="1"/>
</dbReference>
<evidence type="ECO:0000256" key="10">
    <source>
        <dbReference type="RuleBase" id="RU003826"/>
    </source>
</evidence>
<evidence type="ECO:0000313" key="14">
    <source>
        <dbReference type="Proteomes" id="UP001319827"/>
    </source>
</evidence>
<evidence type="ECO:0000313" key="13">
    <source>
        <dbReference type="EMBL" id="BCR05952.1"/>
    </source>
</evidence>
<evidence type="ECO:0000256" key="6">
    <source>
        <dbReference type="ARBA" id="ARBA00047334"/>
    </source>
</evidence>
<dbReference type="InterPro" id="IPR036206">
    <property type="entry name" value="ThiamineP_synth_sf"/>
</dbReference>
<dbReference type="RefSeq" id="WP_221249341.1">
    <property type="nucleotide sequence ID" value="NZ_AP024355.1"/>
</dbReference>
<dbReference type="Proteomes" id="UP001319827">
    <property type="component" value="Chromosome"/>
</dbReference>
<feature type="binding site" evidence="9">
    <location>
        <position position="72"/>
    </location>
    <ligand>
        <name>Mg(2+)</name>
        <dbReference type="ChEBI" id="CHEBI:18420"/>
    </ligand>
</feature>
<reference evidence="13 14" key="2">
    <citation type="journal article" date="2021" name="Int. J. Syst. Evol. Microbiol.">
        <title>Isolation and Polyphasic Characterization of Desulfuromonas versatilis sp. Nov., an Electrogenic Bacteria Capable of Versatile Metabolism Isolated from a Graphene Oxide-Reducing Enrichment Culture.</title>
        <authorList>
            <person name="Xie L."/>
            <person name="Yoshida N."/>
            <person name="Ishii S."/>
            <person name="Meng L."/>
        </authorList>
    </citation>
    <scope>NUCLEOTIDE SEQUENCE [LARGE SCALE GENOMIC DNA]</scope>
    <source>
        <strain evidence="13 14">NIT-T3</strain>
    </source>
</reference>
<name>A0ABM8HUE7_9BACT</name>
<dbReference type="Pfam" id="PF02581">
    <property type="entry name" value="TMP-TENI"/>
    <property type="match status" value="1"/>
</dbReference>
<dbReference type="NCBIfam" id="TIGR00693">
    <property type="entry name" value="thiE"/>
    <property type="match status" value="1"/>
</dbReference>
<feature type="binding site" evidence="9">
    <location>
        <begin position="187"/>
        <end position="188"/>
    </location>
    <ligand>
        <name>2-[(2R,5Z)-2-carboxy-4-methylthiazol-5(2H)-ylidene]ethyl phosphate</name>
        <dbReference type="ChEBI" id="CHEBI:62899"/>
    </ligand>
</feature>
<evidence type="ECO:0000256" key="2">
    <source>
        <dbReference type="ARBA" id="ARBA00022679"/>
    </source>
</evidence>
<gene>
    <name evidence="9 13" type="primary">thiE</name>
    <name evidence="13" type="ORF">DESUT3_30210</name>
</gene>
<feature type="domain" description="Thiamine phosphate synthase/TenI" evidence="12">
    <location>
        <begin position="8"/>
        <end position="190"/>
    </location>
</feature>
<dbReference type="PANTHER" id="PTHR20857">
    <property type="entry name" value="THIAMINE-PHOSPHATE PYROPHOSPHORYLASE"/>
    <property type="match status" value="1"/>
</dbReference>
<evidence type="ECO:0000256" key="4">
    <source>
        <dbReference type="ARBA" id="ARBA00022842"/>
    </source>
</evidence>
<protein>
    <recommendedName>
        <fullName evidence="9">Thiamine-phosphate synthase</fullName>
        <shortName evidence="9">TP synthase</shortName>
        <shortName evidence="9">TPS</shortName>
        <ecNumber evidence="9">2.5.1.3</ecNumber>
    </recommendedName>
    <alternativeName>
        <fullName evidence="9">Thiamine-phosphate pyrophosphorylase</fullName>
        <shortName evidence="9">TMP pyrophosphorylase</shortName>
        <shortName evidence="9">TMP-PPase</shortName>
    </alternativeName>
</protein>
<dbReference type="HAMAP" id="MF_00097">
    <property type="entry name" value="TMP_synthase"/>
    <property type="match status" value="1"/>
</dbReference>
<evidence type="ECO:0000256" key="8">
    <source>
        <dbReference type="ARBA" id="ARBA00047883"/>
    </source>
</evidence>
<accession>A0ABM8HUE7</accession>
<evidence type="ECO:0000256" key="7">
    <source>
        <dbReference type="ARBA" id="ARBA00047851"/>
    </source>
</evidence>
<feature type="binding site" evidence="9">
    <location>
        <begin position="39"/>
        <end position="43"/>
    </location>
    <ligand>
        <name>4-amino-2-methyl-5-(diphosphooxymethyl)pyrimidine</name>
        <dbReference type="ChEBI" id="CHEBI:57841"/>
    </ligand>
</feature>
<keyword evidence="4 9" id="KW-0460">Magnesium</keyword>
<feature type="binding site" evidence="9">
    <location>
        <position position="139"/>
    </location>
    <ligand>
        <name>4-amino-2-methyl-5-(diphosphooxymethyl)pyrimidine</name>
        <dbReference type="ChEBI" id="CHEBI:57841"/>
    </ligand>
</feature>
<comment type="catalytic activity">
    <reaction evidence="8 9 10">
        <text>2-[(2R,5Z)-2-carboxy-4-methylthiazol-5(2H)-ylidene]ethyl phosphate + 4-amino-2-methyl-5-(diphosphooxymethyl)pyrimidine + 2 H(+) = thiamine phosphate + CO2 + diphosphate</text>
        <dbReference type="Rhea" id="RHEA:47844"/>
        <dbReference type="ChEBI" id="CHEBI:15378"/>
        <dbReference type="ChEBI" id="CHEBI:16526"/>
        <dbReference type="ChEBI" id="CHEBI:33019"/>
        <dbReference type="ChEBI" id="CHEBI:37575"/>
        <dbReference type="ChEBI" id="CHEBI:57841"/>
        <dbReference type="ChEBI" id="CHEBI:62899"/>
        <dbReference type="EC" id="2.5.1.3"/>
    </reaction>
</comment>
<dbReference type="InterPro" id="IPR022998">
    <property type="entry name" value="ThiamineP_synth_TenI"/>
</dbReference>
<keyword evidence="2 9" id="KW-0808">Transferase</keyword>
<feature type="binding site" evidence="9">
    <location>
        <position position="167"/>
    </location>
    <ligand>
        <name>2-[(2R,5Z)-2-carboxy-4-methylthiazol-5(2H)-ylidene]ethyl phosphate</name>
        <dbReference type="ChEBI" id="CHEBI:62899"/>
    </ligand>
</feature>
<dbReference type="InterPro" id="IPR013785">
    <property type="entry name" value="Aldolase_TIM"/>
</dbReference>
<keyword evidence="5 9" id="KW-0784">Thiamine biosynthesis</keyword>
<comment type="catalytic activity">
    <reaction evidence="6 9 10">
        <text>4-methyl-5-(2-phosphooxyethyl)-thiazole + 4-amino-2-methyl-5-(diphosphooxymethyl)pyrimidine + H(+) = thiamine phosphate + diphosphate</text>
        <dbReference type="Rhea" id="RHEA:22328"/>
        <dbReference type="ChEBI" id="CHEBI:15378"/>
        <dbReference type="ChEBI" id="CHEBI:33019"/>
        <dbReference type="ChEBI" id="CHEBI:37575"/>
        <dbReference type="ChEBI" id="CHEBI:57841"/>
        <dbReference type="ChEBI" id="CHEBI:58296"/>
        <dbReference type="EC" id="2.5.1.3"/>
    </reaction>
</comment>
<proteinExistence type="inferred from homology"/>
<dbReference type="InterPro" id="IPR034291">
    <property type="entry name" value="TMP_synthase"/>
</dbReference>
<comment type="catalytic activity">
    <reaction evidence="7 9 10">
        <text>2-(2-carboxy-4-methylthiazol-5-yl)ethyl phosphate + 4-amino-2-methyl-5-(diphosphooxymethyl)pyrimidine + 2 H(+) = thiamine phosphate + CO2 + diphosphate</text>
        <dbReference type="Rhea" id="RHEA:47848"/>
        <dbReference type="ChEBI" id="CHEBI:15378"/>
        <dbReference type="ChEBI" id="CHEBI:16526"/>
        <dbReference type="ChEBI" id="CHEBI:33019"/>
        <dbReference type="ChEBI" id="CHEBI:37575"/>
        <dbReference type="ChEBI" id="CHEBI:57841"/>
        <dbReference type="ChEBI" id="CHEBI:62890"/>
        <dbReference type="EC" id="2.5.1.3"/>
    </reaction>
</comment>